<keyword evidence="1" id="KW-0472">Membrane</keyword>
<reference evidence="2 3" key="1">
    <citation type="journal article" date="2016" name="Nat. Commun.">
        <title>Thousands of microbial genomes shed light on interconnected biogeochemical processes in an aquifer system.</title>
        <authorList>
            <person name="Anantharaman K."/>
            <person name="Brown C.T."/>
            <person name="Hug L.A."/>
            <person name="Sharon I."/>
            <person name="Castelle C.J."/>
            <person name="Probst A.J."/>
            <person name="Thomas B.C."/>
            <person name="Singh A."/>
            <person name="Wilkins M.J."/>
            <person name="Karaoz U."/>
            <person name="Brodie E.L."/>
            <person name="Williams K.H."/>
            <person name="Hubbard S.S."/>
            <person name="Banfield J.F."/>
        </authorList>
    </citation>
    <scope>NUCLEOTIDE SEQUENCE [LARGE SCALE GENOMIC DNA]</scope>
</reference>
<sequence>MKYFFLKIKKYRPLEYSRSNGLTIIEVLIYTSLLSMLLSGFLSYAWIIQTGDIRLIHKINDAYVTP</sequence>
<keyword evidence="1" id="KW-0812">Transmembrane</keyword>
<comment type="caution">
    <text evidence="2">The sequence shown here is derived from an EMBL/GenBank/DDBJ whole genome shotgun (WGS) entry which is preliminary data.</text>
</comment>
<dbReference type="EMBL" id="MHRM01000012">
    <property type="protein sequence ID" value="OHA24132.1"/>
    <property type="molecule type" value="Genomic_DNA"/>
</dbReference>
<evidence type="ECO:0000313" key="2">
    <source>
        <dbReference type="EMBL" id="OHA24132.1"/>
    </source>
</evidence>
<evidence type="ECO:0000313" key="3">
    <source>
        <dbReference type="Proteomes" id="UP000178413"/>
    </source>
</evidence>
<protein>
    <submittedName>
        <fullName evidence="2">Uncharacterized protein</fullName>
    </submittedName>
</protein>
<dbReference type="AlphaFoldDB" id="A0A1G2MMA9"/>
<organism evidence="2 3">
    <name type="scientific">Candidatus Taylorbacteria bacterium RIFCSPHIGHO2_02_FULL_44_12</name>
    <dbReference type="NCBI Taxonomy" id="1802308"/>
    <lineage>
        <taxon>Bacteria</taxon>
        <taxon>Candidatus Tayloriibacteriota</taxon>
    </lineage>
</organism>
<name>A0A1G2MMA9_9BACT</name>
<gene>
    <name evidence="2" type="ORF">A3D50_01165</name>
</gene>
<dbReference type="Proteomes" id="UP000178413">
    <property type="component" value="Unassembled WGS sequence"/>
</dbReference>
<feature type="transmembrane region" description="Helical" evidence="1">
    <location>
        <begin position="21"/>
        <end position="47"/>
    </location>
</feature>
<proteinExistence type="predicted"/>
<dbReference type="STRING" id="1802308.A3D50_01165"/>
<evidence type="ECO:0000256" key="1">
    <source>
        <dbReference type="SAM" id="Phobius"/>
    </source>
</evidence>
<accession>A0A1G2MMA9</accession>
<keyword evidence="1" id="KW-1133">Transmembrane helix</keyword>